<name>A0A813BRQ1_9DINO</name>
<evidence type="ECO:0000313" key="2">
    <source>
        <dbReference type="Proteomes" id="UP000601435"/>
    </source>
</evidence>
<reference evidence="1" key="1">
    <citation type="submission" date="2021-02" db="EMBL/GenBank/DDBJ databases">
        <authorList>
            <person name="Dougan E. K."/>
            <person name="Rhodes N."/>
            <person name="Thang M."/>
            <person name="Chan C."/>
        </authorList>
    </citation>
    <scope>NUCLEOTIDE SEQUENCE</scope>
</reference>
<comment type="caution">
    <text evidence="1">The sequence shown here is derived from an EMBL/GenBank/DDBJ whole genome shotgun (WGS) entry which is preliminary data.</text>
</comment>
<dbReference type="Proteomes" id="UP000601435">
    <property type="component" value="Unassembled WGS sequence"/>
</dbReference>
<organism evidence="1 2">
    <name type="scientific">Symbiodinium necroappetens</name>
    <dbReference type="NCBI Taxonomy" id="1628268"/>
    <lineage>
        <taxon>Eukaryota</taxon>
        <taxon>Sar</taxon>
        <taxon>Alveolata</taxon>
        <taxon>Dinophyceae</taxon>
        <taxon>Suessiales</taxon>
        <taxon>Symbiodiniaceae</taxon>
        <taxon>Symbiodinium</taxon>
    </lineage>
</organism>
<feature type="non-terminal residue" evidence="1">
    <location>
        <position position="1"/>
    </location>
</feature>
<sequence length="187" mass="20668">MAVPLTESKAVFLERCELAGLPSGSRDALVAKNLNTLASLAFAAGQPGETPTDAALTALVRTGADEVPIATLASLRRLVFEAQLLMTAQVKQLIEQRADDQKAELAPAERALAMDLVGVCSYHVIMDFHEYLMSVSALGQTGNFRWMSSFLFFKEILKWLFTFYLWELRAAPADPNEDKMMELVVIR</sequence>
<evidence type="ECO:0000313" key="1">
    <source>
        <dbReference type="EMBL" id="CAE7910880.1"/>
    </source>
</evidence>
<proteinExistence type="predicted"/>
<accession>A0A813BRQ1</accession>
<dbReference type="AlphaFoldDB" id="A0A813BRQ1"/>
<gene>
    <name evidence="1" type="ORF">SNEC2469_LOCUS31013</name>
</gene>
<dbReference type="EMBL" id="CAJNJA010073823">
    <property type="protein sequence ID" value="CAE7910880.1"/>
    <property type="molecule type" value="Genomic_DNA"/>
</dbReference>
<protein>
    <submittedName>
        <fullName evidence="1">Uncharacterized protein</fullName>
    </submittedName>
</protein>
<dbReference type="OrthoDB" id="447678at2759"/>
<keyword evidence="2" id="KW-1185">Reference proteome</keyword>